<keyword evidence="1" id="KW-0472">Membrane</keyword>
<dbReference type="GO" id="GO:0003676">
    <property type="term" value="F:nucleic acid binding"/>
    <property type="evidence" value="ECO:0007669"/>
    <property type="project" value="InterPro"/>
</dbReference>
<keyword evidence="3" id="KW-0255">Endonuclease</keyword>
<dbReference type="EMBL" id="FNII01000006">
    <property type="protein sequence ID" value="SDN55761.1"/>
    <property type="molecule type" value="Genomic_DNA"/>
</dbReference>
<dbReference type="STRING" id="416873.SAMN04487951_10610"/>
<keyword evidence="3" id="KW-0540">Nuclease</keyword>
<dbReference type="Gene3D" id="3.30.420.10">
    <property type="entry name" value="Ribonuclease H-like superfamily/Ribonuclease H"/>
    <property type="match status" value="1"/>
</dbReference>
<evidence type="ECO:0000259" key="2">
    <source>
        <dbReference type="Pfam" id="PF13358"/>
    </source>
</evidence>
<keyword evidence="1" id="KW-1133">Transmembrane helix</keyword>
<accession>A0A1H0CDB2</accession>
<organism evidence="3 4">
    <name type="scientific">Vreelandella arcis</name>
    <dbReference type="NCBI Taxonomy" id="416873"/>
    <lineage>
        <taxon>Bacteria</taxon>
        <taxon>Pseudomonadati</taxon>
        <taxon>Pseudomonadota</taxon>
        <taxon>Gammaproteobacteria</taxon>
        <taxon>Oceanospirillales</taxon>
        <taxon>Halomonadaceae</taxon>
        <taxon>Vreelandella</taxon>
    </lineage>
</organism>
<name>A0A1H0CDB2_9GAMM</name>
<gene>
    <name evidence="3" type="ORF">SAMN04487951_10610</name>
</gene>
<dbReference type="Pfam" id="PF13358">
    <property type="entry name" value="DDE_3"/>
    <property type="match status" value="1"/>
</dbReference>
<evidence type="ECO:0000313" key="3">
    <source>
        <dbReference type="EMBL" id="SDN55761.1"/>
    </source>
</evidence>
<dbReference type="Proteomes" id="UP000199677">
    <property type="component" value="Unassembled WGS sequence"/>
</dbReference>
<keyword evidence="1" id="KW-0812">Transmembrane</keyword>
<keyword evidence="3" id="KW-0378">Hydrolase</keyword>
<keyword evidence="4" id="KW-1185">Reference proteome</keyword>
<dbReference type="InterPro" id="IPR038717">
    <property type="entry name" value="Tc1-like_DDE_dom"/>
</dbReference>
<dbReference type="AlphaFoldDB" id="A0A1H0CDB2"/>
<evidence type="ECO:0000313" key="4">
    <source>
        <dbReference type="Proteomes" id="UP000199677"/>
    </source>
</evidence>
<evidence type="ECO:0000256" key="1">
    <source>
        <dbReference type="SAM" id="Phobius"/>
    </source>
</evidence>
<feature type="transmembrane region" description="Helical" evidence="1">
    <location>
        <begin position="79"/>
        <end position="99"/>
    </location>
</feature>
<proteinExistence type="predicted"/>
<protein>
    <submittedName>
        <fullName evidence="3">DDE superfamily endonuclease</fullName>
    </submittedName>
</protein>
<dbReference type="GO" id="GO:0004519">
    <property type="term" value="F:endonuclease activity"/>
    <property type="evidence" value="ECO:0007669"/>
    <property type="project" value="UniProtKB-KW"/>
</dbReference>
<dbReference type="InterPro" id="IPR036397">
    <property type="entry name" value="RNaseH_sf"/>
</dbReference>
<reference evidence="4" key="1">
    <citation type="submission" date="2016-10" db="EMBL/GenBank/DDBJ databases">
        <authorList>
            <person name="Varghese N."/>
            <person name="Submissions S."/>
        </authorList>
    </citation>
    <scope>NUCLEOTIDE SEQUENCE [LARGE SCALE GENOMIC DNA]</scope>
    <source>
        <strain evidence="4">CGMCC 1.6494</strain>
    </source>
</reference>
<feature type="domain" description="Tc1-like transposase DDE" evidence="2">
    <location>
        <begin position="2"/>
        <end position="83"/>
    </location>
</feature>
<sequence>MTTETVTTETVFEAFNQFAAQKDPDAFAVVVLDNACMHSSKTFKRKIVDWMSQRVHLIYLSAYSPELHLIEILRRKMKYTWLPFSAYLSLIAYVMRYIGCWGVRNLSPD</sequence>